<sequence>MGQDLDFGLLGPLVVRRAGAALDPGRRRQRLLLIRLLLADGRAVAPQTLCEELWPQQQGRTPDGAMGSLHAHVSKVRAVLEPRHLRRKGTYEVLVTEPLGYALRVPPESRDTVRFERTLARAHRFMDQGRPEHVAEEARTALEMWRGPAFADAAHHLFAVNEAARLEELRQTAREIRATALLLQGRIVEALDAAQEMTAEHPLRETGWVLLLRALYLAGRHPEALQRYTDLRRHLAEELGLEPGPTLRALHHGILHHDLPPLRPADELSRFGAASVPGGSAGHGRDPLGPSTSGTPEADASAGPAEDESSDAADQSDASRDPAADVEGTTPPLRARPAQLPRSLTVFAGREAEGAWLSTVSGVPTPSGTTAASAVVISGAPGVGKTTFAVHHAHRMASSFPDGQLFVDLCGFHPHAPAVEPGNALHGFLTALGVPAQRIPEDTPGRSTLFRSLLADRQVLVVLDNARDEQQVRPLLPGGAGCLTLITSRNRLPGLITTDGARPLALPLPSEAEAHQALERRLGTERVAAEPAATSDIIRLCGRLPLAMAVVAARAELDPSFPLHAIVDDLRDTEGLDAFTGSDSTTDVRGVFSWSYRSLDEPTARLLRLLALHPGPHITAPAAASLADLPLARTRRALAALVGSCLVEQPLPGRYGVHDLLRGYATELVHAHDTVQERHQATVRILDHYMFTAHEANQLLKQDTPPDLDLGAPSPGVTPESLTSVGQATRWLTAEHRVLSGLLNTAVGQGLDHHITGLAWSLKEHLNRQEFWPEAITALTPALEVARRRNNRLEEGRCLRHLGHIHGYLGHQEQALHHLRRAVTIFEELDATGDMARAHYVMACVLFLFGRIQEAVTFSEQGLELSRETGEELWLAECLVELAWFHSNLGQLEKSLLYSEEGIALFQRLGAPWQLAQAWDILGYTLRMLGRHEESVATYQRATRAFEELGDHRNAIGSLMRLGDTRLALGDREGARADWVHAFERADARAMSHSAQQVRDRLTALDMDAAPAPAVPERAAARHGHKLPTPRSGHPAA</sequence>
<dbReference type="PANTHER" id="PTHR35807:SF1">
    <property type="entry name" value="TRANSCRIPTIONAL REGULATOR REDD"/>
    <property type="match status" value="1"/>
</dbReference>
<dbReference type="Pfam" id="PF13181">
    <property type="entry name" value="TPR_8"/>
    <property type="match status" value="1"/>
</dbReference>
<dbReference type="InterPro" id="IPR051677">
    <property type="entry name" value="AfsR-DnrI-RedD_regulator"/>
</dbReference>
<dbReference type="Proteomes" id="UP001551329">
    <property type="component" value="Unassembled WGS sequence"/>
</dbReference>
<evidence type="ECO:0000259" key="8">
    <source>
        <dbReference type="PROSITE" id="PS51755"/>
    </source>
</evidence>
<dbReference type="PANTHER" id="PTHR35807">
    <property type="entry name" value="TRANSCRIPTIONAL REGULATOR REDD-RELATED"/>
    <property type="match status" value="1"/>
</dbReference>
<dbReference type="SMART" id="SM01043">
    <property type="entry name" value="BTAD"/>
    <property type="match status" value="1"/>
</dbReference>
<keyword evidence="4 6" id="KW-0238">DNA-binding</keyword>
<dbReference type="SUPFAM" id="SSF46894">
    <property type="entry name" value="C-terminal effector domain of the bipartite response regulators"/>
    <property type="match status" value="1"/>
</dbReference>
<feature type="region of interest" description="Disordered" evidence="7">
    <location>
        <begin position="1008"/>
        <end position="1037"/>
    </location>
</feature>
<dbReference type="CDD" id="cd15831">
    <property type="entry name" value="BTAD"/>
    <property type="match status" value="1"/>
</dbReference>
<gene>
    <name evidence="9" type="ORF">AB0A88_27785</name>
</gene>
<keyword evidence="5" id="KW-0804">Transcription</keyword>
<dbReference type="Pfam" id="PF13424">
    <property type="entry name" value="TPR_12"/>
    <property type="match status" value="1"/>
</dbReference>
<dbReference type="InterPro" id="IPR027417">
    <property type="entry name" value="P-loop_NTPase"/>
</dbReference>
<evidence type="ECO:0000256" key="4">
    <source>
        <dbReference type="ARBA" id="ARBA00023125"/>
    </source>
</evidence>
<feature type="compositionally biased region" description="Low complexity" evidence="7">
    <location>
        <begin position="331"/>
        <end position="340"/>
    </location>
</feature>
<dbReference type="InterPro" id="IPR011990">
    <property type="entry name" value="TPR-like_helical_dom_sf"/>
</dbReference>
<keyword evidence="2" id="KW-0902">Two-component regulatory system</keyword>
<proteinExistence type="inferred from homology"/>
<dbReference type="Gene3D" id="3.40.50.300">
    <property type="entry name" value="P-loop containing nucleotide triphosphate hydrolases"/>
    <property type="match status" value="1"/>
</dbReference>
<evidence type="ECO:0000256" key="7">
    <source>
        <dbReference type="SAM" id="MobiDB-lite"/>
    </source>
</evidence>
<feature type="compositionally biased region" description="Low complexity" evidence="7">
    <location>
        <begin position="1009"/>
        <end position="1018"/>
    </location>
</feature>
<evidence type="ECO:0000256" key="6">
    <source>
        <dbReference type="PROSITE-ProRule" id="PRU01091"/>
    </source>
</evidence>
<dbReference type="SUPFAM" id="SSF48452">
    <property type="entry name" value="TPR-like"/>
    <property type="match status" value="2"/>
</dbReference>
<reference evidence="9 10" key="1">
    <citation type="submission" date="2024-06" db="EMBL/GenBank/DDBJ databases">
        <title>The Natural Products Discovery Center: Release of the First 8490 Sequenced Strains for Exploring Actinobacteria Biosynthetic Diversity.</title>
        <authorList>
            <person name="Kalkreuter E."/>
            <person name="Kautsar S.A."/>
            <person name="Yang D."/>
            <person name="Bader C.D."/>
            <person name="Teijaro C.N."/>
            <person name="Fluegel L."/>
            <person name="Davis C.M."/>
            <person name="Simpson J.R."/>
            <person name="Lauterbach L."/>
            <person name="Steele A.D."/>
            <person name="Gui C."/>
            <person name="Meng S."/>
            <person name="Li G."/>
            <person name="Viehrig K."/>
            <person name="Ye F."/>
            <person name="Su P."/>
            <person name="Kiefer A.F."/>
            <person name="Nichols A."/>
            <person name="Cepeda A.J."/>
            <person name="Yan W."/>
            <person name="Fan B."/>
            <person name="Jiang Y."/>
            <person name="Adhikari A."/>
            <person name="Zheng C.-J."/>
            <person name="Schuster L."/>
            <person name="Cowan T.M."/>
            <person name="Smanski M.J."/>
            <person name="Chevrette M.G."/>
            <person name="De Carvalho L.P.S."/>
            <person name="Shen B."/>
        </authorList>
    </citation>
    <scope>NUCLEOTIDE SEQUENCE [LARGE SCALE GENOMIC DNA]</scope>
    <source>
        <strain evidence="9 10">NPDC045974</strain>
    </source>
</reference>
<dbReference type="Gene3D" id="1.25.40.10">
    <property type="entry name" value="Tetratricopeptide repeat domain"/>
    <property type="match status" value="2"/>
</dbReference>
<dbReference type="EMBL" id="JBEZAE010000022">
    <property type="protein sequence ID" value="MEU7073924.1"/>
    <property type="molecule type" value="Genomic_DNA"/>
</dbReference>
<organism evidence="9 10">
    <name type="scientific">Streptomyces narbonensis</name>
    <dbReference type="NCBI Taxonomy" id="67333"/>
    <lineage>
        <taxon>Bacteria</taxon>
        <taxon>Bacillati</taxon>
        <taxon>Actinomycetota</taxon>
        <taxon>Actinomycetes</taxon>
        <taxon>Kitasatosporales</taxon>
        <taxon>Streptomycetaceae</taxon>
        <taxon>Streptomyces</taxon>
    </lineage>
</organism>
<evidence type="ECO:0000313" key="10">
    <source>
        <dbReference type="Proteomes" id="UP001551329"/>
    </source>
</evidence>
<evidence type="ECO:0000256" key="5">
    <source>
        <dbReference type="ARBA" id="ARBA00023163"/>
    </source>
</evidence>
<dbReference type="SMART" id="SM00862">
    <property type="entry name" value="Trans_reg_C"/>
    <property type="match status" value="1"/>
</dbReference>
<feature type="region of interest" description="Disordered" evidence="7">
    <location>
        <begin position="271"/>
        <end position="340"/>
    </location>
</feature>
<keyword evidence="3" id="KW-0805">Transcription regulation</keyword>
<evidence type="ECO:0000256" key="3">
    <source>
        <dbReference type="ARBA" id="ARBA00023015"/>
    </source>
</evidence>
<dbReference type="PROSITE" id="PS51755">
    <property type="entry name" value="OMPR_PHOB"/>
    <property type="match status" value="1"/>
</dbReference>
<feature type="domain" description="OmpR/PhoB-type" evidence="8">
    <location>
        <begin position="1"/>
        <end position="105"/>
    </location>
</feature>
<dbReference type="RefSeq" id="WP_358476922.1">
    <property type="nucleotide sequence ID" value="NZ_JBEZAE010000022.1"/>
</dbReference>
<comment type="similarity">
    <text evidence="1">Belongs to the AfsR/DnrI/RedD regulatory family.</text>
</comment>
<dbReference type="Pfam" id="PF03704">
    <property type="entry name" value="BTAD"/>
    <property type="match status" value="1"/>
</dbReference>
<comment type="caution">
    <text evidence="9">The sequence shown here is derived from an EMBL/GenBank/DDBJ whole genome shotgun (WGS) entry which is preliminary data.</text>
</comment>
<dbReference type="InterPro" id="IPR019734">
    <property type="entry name" value="TPR_rpt"/>
</dbReference>
<name>A0ABV3CGK4_9ACTN</name>
<dbReference type="PRINTS" id="PR00364">
    <property type="entry name" value="DISEASERSIST"/>
</dbReference>
<dbReference type="Gene3D" id="1.10.10.10">
    <property type="entry name" value="Winged helix-like DNA-binding domain superfamily/Winged helix DNA-binding domain"/>
    <property type="match status" value="1"/>
</dbReference>
<keyword evidence="10" id="KW-1185">Reference proteome</keyword>
<accession>A0ABV3CGK4</accession>
<dbReference type="InterPro" id="IPR036388">
    <property type="entry name" value="WH-like_DNA-bd_sf"/>
</dbReference>
<dbReference type="InterPro" id="IPR001867">
    <property type="entry name" value="OmpR/PhoB-type_DNA-bd"/>
</dbReference>
<protein>
    <submittedName>
        <fullName evidence="9">BTAD domain-containing putative transcriptional regulator</fullName>
    </submittedName>
</protein>
<feature type="DNA-binding region" description="OmpR/PhoB-type" evidence="6">
    <location>
        <begin position="1"/>
        <end position="105"/>
    </location>
</feature>
<evidence type="ECO:0000313" key="9">
    <source>
        <dbReference type="EMBL" id="MEU7073924.1"/>
    </source>
</evidence>
<dbReference type="SUPFAM" id="SSF52540">
    <property type="entry name" value="P-loop containing nucleoside triphosphate hydrolases"/>
    <property type="match status" value="1"/>
</dbReference>
<dbReference type="SMART" id="SM00028">
    <property type="entry name" value="TPR"/>
    <property type="match status" value="4"/>
</dbReference>
<evidence type="ECO:0000256" key="1">
    <source>
        <dbReference type="ARBA" id="ARBA00005820"/>
    </source>
</evidence>
<dbReference type="InterPro" id="IPR005158">
    <property type="entry name" value="BTAD"/>
</dbReference>
<dbReference type="InterPro" id="IPR016032">
    <property type="entry name" value="Sig_transdc_resp-reg_C-effctor"/>
</dbReference>
<evidence type="ECO:0000256" key="2">
    <source>
        <dbReference type="ARBA" id="ARBA00023012"/>
    </source>
</evidence>